<organism evidence="1 2">
    <name type="scientific">Vanilla planifolia</name>
    <name type="common">Vanilla</name>
    <dbReference type="NCBI Taxonomy" id="51239"/>
    <lineage>
        <taxon>Eukaryota</taxon>
        <taxon>Viridiplantae</taxon>
        <taxon>Streptophyta</taxon>
        <taxon>Embryophyta</taxon>
        <taxon>Tracheophyta</taxon>
        <taxon>Spermatophyta</taxon>
        <taxon>Magnoliopsida</taxon>
        <taxon>Liliopsida</taxon>
        <taxon>Asparagales</taxon>
        <taxon>Orchidaceae</taxon>
        <taxon>Vanilloideae</taxon>
        <taxon>Vanilleae</taxon>
        <taxon>Vanilla</taxon>
    </lineage>
</organism>
<protein>
    <submittedName>
        <fullName evidence="1">Uncharacterized protein</fullName>
    </submittedName>
</protein>
<dbReference type="Pfam" id="PF25557">
    <property type="entry name" value="GAUT_1"/>
    <property type="match status" value="1"/>
</dbReference>
<keyword evidence="2" id="KW-1185">Reference proteome</keyword>
<evidence type="ECO:0000313" key="1">
    <source>
        <dbReference type="EMBL" id="KAG0479371.1"/>
    </source>
</evidence>
<reference evidence="1 2" key="1">
    <citation type="journal article" date="2020" name="Nat. Food">
        <title>A phased Vanilla planifolia genome enables genetic improvement of flavour and production.</title>
        <authorList>
            <person name="Hasing T."/>
            <person name="Tang H."/>
            <person name="Brym M."/>
            <person name="Khazi F."/>
            <person name="Huang T."/>
            <person name="Chambers A.H."/>
        </authorList>
    </citation>
    <scope>NUCLEOTIDE SEQUENCE [LARGE SCALE GENOMIC DNA]</scope>
    <source>
        <tissue evidence="1">Leaf</tissue>
    </source>
</reference>
<dbReference type="EMBL" id="JADCNL010000005">
    <property type="protein sequence ID" value="KAG0479371.1"/>
    <property type="molecule type" value="Genomic_DNA"/>
</dbReference>
<accession>A0A835QY71</accession>
<dbReference type="AlphaFoldDB" id="A0A835QY71"/>
<sequence>MDIYDSLFKHIRESRLGLEDASSNTDLQQGNLEHAKAMGHALCFAKDLLYDCGMVSWKVRAMIQSAETSINAAKKHKRSDVDDIGAFIEYITKVMKLI</sequence>
<dbReference type="OrthoDB" id="777189at2759"/>
<evidence type="ECO:0000313" key="2">
    <source>
        <dbReference type="Proteomes" id="UP000636800"/>
    </source>
</evidence>
<comment type="caution">
    <text evidence="1">The sequence shown here is derived from an EMBL/GenBank/DDBJ whole genome shotgun (WGS) entry which is preliminary data.</text>
</comment>
<gene>
    <name evidence="1" type="ORF">HPP92_010229</name>
</gene>
<name>A0A835QY71_VANPL</name>
<dbReference type="Proteomes" id="UP000636800">
    <property type="component" value="Chromosome 5"/>
</dbReference>
<proteinExistence type="predicted"/>